<dbReference type="AlphaFoldDB" id="A0AAW1X1F4"/>
<dbReference type="EMBL" id="JBEDUW010000005">
    <property type="protein sequence ID" value="KAK9929758.1"/>
    <property type="molecule type" value="Genomic_DNA"/>
</dbReference>
<name>A0AAW1X1F4_RUBAR</name>
<organism evidence="2 3">
    <name type="scientific">Rubus argutus</name>
    <name type="common">Southern blackberry</name>
    <dbReference type="NCBI Taxonomy" id="59490"/>
    <lineage>
        <taxon>Eukaryota</taxon>
        <taxon>Viridiplantae</taxon>
        <taxon>Streptophyta</taxon>
        <taxon>Embryophyta</taxon>
        <taxon>Tracheophyta</taxon>
        <taxon>Spermatophyta</taxon>
        <taxon>Magnoliopsida</taxon>
        <taxon>eudicotyledons</taxon>
        <taxon>Gunneridae</taxon>
        <taxon>Pentapetalae</taxon>
        <taxon>rosids</taxon>
        <taxon>fabids</taxon>
        <taxon>Rosales</taxon>
        <taxon>Rosaceae</taxon>
        <taxon>Rosoideae</taxon>
        <taxon>Rosoideae incertae sedis</taxon>
        <taxon>Rubus</taxon>
    </lineage>
</organism>
<sequence length="160" mass="17109">MADTVVLYAAPGMGHMISMVELGKLILKHYSHKFSVTILYTTGSTADIPSIPSYIHRITQSHPSISFRRFPRINAAAADPDRPSALPPSCSISSMPTTPTSAVRSKISPTHFESAPSSSTCSAPPRCRLPRSSASPRSISSLPAPLLSGLSCIFRPSMLE</sequence>
<reference evidence="2 3" key="1">
    <citation type="journal article" date="2023" name="G3 (Bethesda)">
        <title>A chromosome-length genome assembly and annotation of blackberry (Rubus argutus, cv. 'Hillquist').</title>
        <authorList>
            <person name="Bruna T."/>
            <person name="Aryal R."/>
            <person name="Dudchenko O."/>
            <person name="Sargent D.J."/>
            <person name="Mead D."/>
            <person name="Buti M."/>
            <person name="Cavallini A."/>
            <person name="Hytonen T."/>
            <person name="Andres J."/>
            <person name="Pham M."/>
            <person name="Weisz D."/>
            <person name="Mascagni F."/>
            <person name="Usai G."/>
            <person name="Natali L."/>
            <person name="Bassil N."/>
            <person name="Fernandez G.E."/>
            <person name="Lomsadze A."/>
            <person name="Armour M."/>
            <person name="Olukolu B."/>
            <person name="Poorten T."/>
            <person name="Britton C."/>
            <person name="Davik J."/>
            <person name="Ashrafi H."/>
            <person name="Aiden E.L."/>
            <person name="Borodovsky M."/>
            <person name="Worthington M."/>
        </authorList>
    </citation>
    <scope>NUCLEOTIDE SEQUENCE [LARGE SCALE GENOMIC DNA]</scope>
    <source>
        <strain evidence="2">PI 553951</strain>
    </source>
</reference>
<proteinExistence type="predicted"/>
<gene>
    <name evidence="2" type="ORF">M0R45_026842</name>
</gene>
<evidence type="ECO:0000313" key="2">
    <source>
        <dbReference type="EMBL" id="KAK9929758.1"/>
    </source>
</evidence>
<feature type="compositionally biased region" description="Low complexity" evidence="1">
    <location>
        <begin position="114"/>
        <end position="139"/>
    </location>
</feature>
<keyword evidence="3" id="KW-1185">Reference proteome</keyword>
<feature type="compositionally biased region" description="Polar residues" evidence="1">
    <location>
        <begin position="90"/>
        <end position="103"/>
    </location>
</feature>
<dbReference type="Proteomes" id="UP001457282">
    <property type="component" value="Unassembled WGS sequence"/>
</dbReference>
<dbReference type="SUPFAM" id="SSF53756">
    <property type="entry name" value="UDP-Glycosyltransferase/glycogen phosphorylase"/>
    <property type="match status" value="1"/>
</dbReference>
<protein>
    <submittedName>
        <fullName evidence="2">Uncharacterized protein</fullName>
    </submittedName>
</protein>
<comment type="caution">
    <text evidence="2">The sequence shown here is derived from an EMBL/GenBank/DDBJ whole genome shotgun (WGS) entry which is preliminary data.</text>
</comment>
<accession>A0AAW1X1F4</accession>
<feature type="region of interest" description="Disordered" evidence="1">
    <location>
        <begin position="78"/>
        <end position="139"/>
    </location>
</feature>
<evidence type="ECO:0000256" key="1">
    <source>
        <dbReference type="SAM" id="MobiDB-lite"/>
    </source>
</evidence>
<dbReference type="Gene3D" id="3.40.50.2000">
    <property type="entry name" value="Glycogen Phosphorylase B"/>
    <property type="match status" value="1"/>
</dbReference>
<evidence type="ECO:0000313" key="3">
    <source>
        <dbReference type="Proteomes" id="UP001457282"/>
    </source>
</evidence>